<dbReference type="NCBIfam" id="TIGR01196">
    <property type="entry name" value="edd"/>
    <property type="match status" value="1"/>
</dbReference>
<dbReference type="RefSeq" id="WP_219353196.1">
    <property type="nucleotide sequence ID" value="NZ_CP080034.1"/>
</dbReference>
<evidence type="ECO:0000256" key="4">
    <source>
        <dbReference type="ARBA" id="ARBA00023014"/>
    </source>
</evidence>
<reference evidence="12 13" key="1">
    <citation type="submission" date="2021-07" db="EMBL/GenBank/DDBJ databases">
        <title>Isolation and characterization of bacteria from a gold mining with a capacity of golden bioaccumulation.</title>
        <authorList>
            <person name="Yang X.J."/>
        </authorList>
    </citation>
    <scope>NUCLEOTIDE SEQUENCE [LARGE SCALE GENOMIC DNA]</scope>
    <source>
        <strain evidence="12 13">Au29</strain>
    </source>
</reference>
<evidence type="ECO:0000313" key="13">
    <source>
        <dbReference type="Proteomes" id="UP000824334"/>
    </source>
</evidence>
<comment type="cofactor">
    <cofactor evidence="7">
        <name>[4Fe-4S] cluster</name>
        <dbReference type="ChEBI" id="CHEBI:49883"/>
    </cofactor>
    <text evidence="7">Binds 1 [4Fe-4S] cluster.</text>
</comment>
<evidence type="ECO:0000256" key="6">
    <source>
        <dbReference type="ARBA" id="ARBA00023277"/>
    </source>
</evidence>
<dbReference type="GeneID" id="94377213"/>
<feature type="binding site" evidence="7">
    <location>
        <position position="160"/>
    </location>
    <ligand>
        <name>[4Fe-4S] cluster</name>
        <dbReference type="ChEBI" id="CHEBI:49883"/>
    </ligand>
</feature>
<dbReference type="InterPro" id="IPR004786">
    <property type="entry name" value="6-phosphgluc_deHydtase"/>
</dbReference>
<keyword evidence="5 7" id="KW-0311">Gluconate utilization</keyword>
<keyword evidence="13" id="KW-1185">Reference proteome</keyword>
<keyword evidence="3 7" id="KW-0408">Iron</keyword>
<dbReference type="PROSITE" id="PS00886">
    <property type="entry name" value="ILVD_EDD_1"/>
    <property type="match status" value="1"/>
</dbReference>
<dbReference type="PANTHER" id="PTHR43661:SF1">
    <property type="entry name" value="PHOSPHOGLUCONATE DEHYDRATASE"/>
    <property type="match status" value="1"/>
</dbReference>
<keyword evidence="6 7" id="KW-0119">Carbohydrate metabolism</keyword>
<feature type="domain" description="Dihydroxy-acid/6-phosphogluconate dehydratase N-terminal" evidence="10">
    <location>
        <begin position="71"/>
        <end position="379"/>
    </location>
</feature>
<keyword evidence="1 7" id="KW-0004">4Fe-4S</keyword>
<evidence type="ECO:0000256" key="3">
    <source>
        <dbReference type="ARBA" id="ARBA00023004"/>
    </source>
</evidence>
<evidence type="ECO:0000256" key="8">
    <source>
        <dbReference type="NCBIfam" id="TIGR01196"/>
    </source>
</evidence>
<dbReference type="GO" id="GO:0004456">
    <property type="term" value="F:phosphogluconate dehydratase activity"/>
    <property type="evidence" value="ECO:0007669"/>
    <property type="project" value="UniProtKB-EC"/>
</dbReference>
<keyword evidence="7 12" id="KW-0456">Lyase</keyword>
<dbReference type="Pfam" id="PF00920">
    <property type="entry name" value="ILVD_EDD_N"/>
    <property type="match status" value="1"/>
</dbReference>
<evidence type="ECO:0000256" key="9">
    <source>
        <dbReference type="SAM" id="MobiDB-lite"/>
    </source>
</evidence>
<keyword evidence="4 7" id="KW-0411">Iron-sulfur</keyword>
<dbReference type="PROSITE" id="PS00887">
    <property type="entry name" value="ILVD_EDD_2"/>
    <property type="match status" value="1"/>
</dbReference>
<name>A0ABX8TI71_9CAUL</name>
<evidence type="ECO:0000259" key="10">
    <source>
        <dbReference type="Pfam" id="PF00920"/>
    </source>
</evidence>
<protein>
    <recommendedName>
        <fullName evidence="7 8">Phosphogluconate dehydratase</fullName>
        <ecNumber evidence="7 8">4.2.1.12</ecNumber>
    </recommendedName>
</protein>
<feature type="domain" description="Dihydroxy-acid/6-phosphogluconate dehydratase C-terminal" evidence="11">
    <location>
        <begin position="414"/>
        <end position="609"/>
    </location>
</feature>
<dbReference type="PANTHER" id="PTHR43661">
    <property type="entry name" value="D-XYLONATE DEHYDRATASE"/>
    <property type="match status" value="1"/>
</dbReference>
<dbReference type="InterPro" id="IPR020558">
    <property type="entry name" value="DiOHA_6PGluconate_deHydtase_CS"/>
</dbReference>
<dbReference type="EC" id="4.2.1.12" evidence="7 8"/>
<evidence type="ECO:0000259" key="11">
    <source>
        <dbReference type="Pfam" id="PF24877"/>
    </source>
</evidence>
<dbReference type="InterPro" id="IPR056740">
    <property type="entry name" value="ILV_EDD_C"/>
</dbReference>
<comment type="catalytic activity">
    <reaction evidence="7">
        <text>6-phospho-D-gluconate = 2-dehydro-3-deoxy-6-phospho-D-gluconate + H2O</text>
        <dbReference type="Rhea" id="RHEA:17277"/>
        <dbReference type="ChEBI" id="CHEBI:15377"/>
        <dbReference type="ChEBI" id="CHEBI:57569"/>
        <dbReference type="ChEBI" id="CHEBI:58759"/>
        <dbReference type="EC" id="4.2.1.12"/>
    </reaction>
</comment>
<organism evidence="12 13">
    <name type="scientific">Brevundimonas nasdae</name>
    <dbReference type="NCBI Taxonomy" id="172043"/>
    <lineage>
        <taxon>Bacteria</taxon>
        <taxon>Pseudomonadati</taxon>
        <taxon>Pseudomonadota</taxon>
        <taxon>Alphaproteobacteria</taxon>
        <taxon>Caulobacterales</taxon>
        <taxon>Caulobacteraceae</taxon>
        <taxon>Brevundimonas</taxon>
    </lineage>
</organism>
<comment type="pathway">
    <text evidence="7">Carbohydrate metabolism; Entner-Doudoroff pathway.</text>
</comment>
<dbReference type="EMBL" id="CP080034">
    <property type="protein sequence ID" value="QYC10428.1"/>
    <property type="molecule type" value="Genomic_DNA"/>
</dbReference>
<dbReference type="Pfam" id="PF24877">
    <property type="entry name" value="ILV_EDD_C"/>
    <property type="match status" value="1"/>
</dbReference>
<accession>A0ABX8TI71</accession>
<evidence type="ECO:0000256" key="7">
    <source>
        <dbReference type="HAMAP-Rule" id="MF_02094"/>
    </source>
</evidence>
<evidence type="ECO:0000313" key="12">
    <source>
        <dbReference type="EMBL" id="QYC10428.1"/>
    </source>
</evidence>
<comment type="similarity">
    <text evidence="7">Belongs to the IlvD/Edd family.</text>
</comment>
<feature type="binding site" evidence="7">
    <location>
        <position position="227"/>
    </location>
    <ligand>
        <name>[4Fe-4S] cluster</name>
        <dbReference type="ChEBI" id="CHEBI:49883"/>
    </ligand>
</feature>
<keyword evidence="2 7" id="KW-0479">Metal-binding</keyword>
<dbReference type="Proteomes" id="UP000824334">
    <property type="component" value="Chromosome"/>
</dbReference>
<sequence length="638" mass="67209">MAPRYELHPTVAAVTARIIEKSRHTRADYLRRMDAARDSGAGRAKLSCANWAHAFAGQTIADKLTSMDGSKPNLGIVTAYNDMLSAHQPFERFPDVVRKAVREVGATAQVAGGTPAMCDGVTQGRPGMELSLFSRDVIAMSTGVALTHDAFDAALMLGVCDKIVPGLFMGALAFGHLPVVFAPAGPMPSGIPNAEKARVRAEYAQNKVDRQTLLESEIGSYHSPGTCTFYGTANSNQMMMELAGLHMPSTAFVHPDTGLRDALTAAAAKRAVELARSGECRMADVISEKSIVNAIVALLATGGSTNHAIHLVAMARAAGVLIDWTDMDELSSVTPLLARVYPNGSADVNAFQAAGGVAFIARELAQAGNIHTDVTTIMGPPGKGGGIEAYFQEPSMVDGELVWRDGVTESLDLDILRPASNPFDNEGGLRLVKGDLGRAVIKISAVKPENRIVEAPAAVFETQEDALQAFKDGKLYRDVVVVLRFQGPKANGMPELHSLSPALSIIQDKGFKVAFVTDGRMSGASGKTPAAIHVSPEALAGGPLAHVKDGDIIRLDAEAGVLTTVGVDGLTDRPAATRTPAIAQGSSWGYGRELFGAFRHVVTTAEQGATVCFALPSEGNGHDDTPPNPNFVDRTVDA</sequence>
<evidence type="ECO:0000256" key="2">
    <source>
        <dbReference type="ARBA" id="ARBA00022723"/>
    </source>
</evidence>
<gene>
    <name evidence="7 12" type="primary">edd</name>
    <name evidence="12" type="ORF">KWG56_18115</name>
</gene>
<proteinExistence type="inferred from homology"/>
<evidence type="ECO:0000256" key="5">
    <source>
        <dbReference type="ARBA" id="ARBA00023064"/>
    </source>
</evidence>
<comment type="function">
    <text evidence="7">Catalyzes the dehydration of 6-phospho-D-gluconate to 2-dehydro-3-deoxy-6-phospho-D-gluconate.</text>
</comment>
<feature type="region of interest" description="Disordered" evidence="9">
    <location>
        <begin position="617"/>
        <end position="638"/>
    </location>
</feature>
<dbReference type="InterPro" id="IPR000581">
    <property type="entry name" value="ILV_EDD_N"/>
</dbReference>
<evidence type="ECO:0000256" key="1">
    <source>
        <dbReference type="ARBA" id="ARBA00022485"/>
    </source>
</evidence>
<dbReference type="HAMAP" id="MF_02094">
    <property type="entry name" value="Edd"/>
    <property type="match status" value="1"/>
</dbReference>